<dbReference type="Gene3D" id="3.40.630.30">
    <property type="match status" value="1"/>
</dbReference>
<proteinExistence type="predicted"/>
<gene>
    <name evidence="1" type="ORF">ISU02_16365</name>
</gene>
<sequence>MARITDISKCALEDALKAELFYLEQLNPCKQQYYGDKSAFVIQYHQKVDVFNFLPKWTLRWPLKIIGKPYSVSTKGYLGENHEVTALIKTLKGLNIILNGEQGLDLPYAYTLSSHVFYNHFINFSHYLESLRSHYRYRVKKALLKADDIIMLPIDQSDFSKAHHELYLEVYQNSKDKLECLSMAFFKAFPSEIYEFRIASTNELVGFVQLVSEADKLTFLFGGFKHKHNKTYDLYMKMLIEIIRIGIEKGVEHIEFGQTAEETKLKLGCVPVAKYLYVHHSNRVLQAIIKKALPFLSYRPHGITYNVFKERR</sequence>
<evidence type="ECO:0008006" key="3">
    <source>
        <dbReference type="Google" id="ProtNLM"/>
    </source>
</evidence>
<comment type="caution">
    <text evidence="1">The sequence shown here is derived from an EMBL/GenBank/DDBJ whole genome shotgun (WGS) entry which is preliminary data.</text>
</comment>
<accession>A0ABR9ZW69</accession>
<evidence type="ECO:0000313" key="1">
    <source>
        <dbReference type="EMBL" id="MBF4694688.1"/>
    </source>
</evidence>
<evidence type="ECO:0000313" key="2">
    <source>
        <dbReference type="Proteomes" id="UP000614200"/>
    </source>
</evidence>
<reference evidence="1 2" key="1">
    <citation type="submission" date="2020-11" db="EMBL/GenBank/DDBJ databases">
        <title>Fusibacter basophilias sp. nov.</title>
        <authorList>
            <person name="Qiu D."/>
        </authorList>
    </citation>
    <scope>NUCLEOTIDE SEQUENCE [LARGE SCALE GENOMIC DNA]</scope>
    <source>
        <strain evidence="1 2">Q10-2</strain>
    </source>
</reference>
<dbReference type="InterPro" id="IPR016181">
    <property type="entry name" value="Acyl_CoA_acyltransferase"/>
</dbReference>
<dbReference type="SUPFAM" id="SSF55729">
    <property type="entry name" value="Acyl-CoA N-acyltransferases (Nat)"/>
    <property type="match status" value="1"/>
</dbReference>
<organism evidence="1 2">
    <name type="scientific">Fusibacter ferrireducens</name>
    <dbReference type="NCBI Taxonomy" id="2785058"/>
    <lineage>
        <taxon>Bacteria</taxon>
        <taxon>Bacillati</taxon>
        <taxon>Bacillota</taxon>
        <taxon>Clostridia</taxon>
        <taxon>Eubacteriales</taxon>
        <taxon>Eubacteriales Family XII. Incertae Sedis</taxon>
        <taxon>Fusibacter</taxon>
    </lineage>
</organism>
<dbReference type="RefSeq" id="WP_194702928.1">
    <property type="nucleotide sequence ID" value="NZ_JADKNH010000010.1"/>
</dbReference>
<dbReference type="EMBL" id="JADKNH010000010">
    <property type="protein sequence ID" value="MBF4694688.1"/>
    <property type="molecule type" value="Genomic_DNA"/>
</dbReference>
<name>A0ABR9ZW69_9FIRM</name>
<dbReference type="Proteomes" id="UP000614200">
    <property type="component" value="Unassembled WGS sequence"/>
</dbReference>
<keyword evidence="2" id="KW-1185">Reference proteome</keyword>
<protein>
    <recommendedName>
        <fullName evidence="3">BioF2-like acetyltransferase domain-containing protein</fullName>
    </recommendedName>
</protein>